<accession>A0ABQ2EJK4</accession>
<dbReference type="EMBL" id="BMMV01000019">
    <property type="protein sequence ID" value="GGK14569.1"/>
    <property type="molecule type" value="Genomic_DNA"/>
</dbReference>
<protein>
    <submittedName>
        <fullName evidence="1">Uncharacterized protein</fullName>
    </submittedName>
</protein>
<name>A0ABQ2EJK4_9ACTN</name>
<organism evidence="1 2">
    <name type="scientific">Streptomyces camponoticapitis</name>
    <dbReference type="NCBI Taxonomy" id="1616125"/>
    <lineage>
        <taxon>Bacteria</taxon>
        <taxon>Bacillati</taxon>
        <taxon>Actinomycetota</taxon>
        <taxon>Actinomycetes</taxon>
        <taxon>Kitasatosporales</taxon>
        <taxon>Streptomycetaceae</taxon>
        <taxon>Streptomyces</taxon>
    </lineage>
</organism>
<sequence length="130" mass="14322">MRTYTGPTLAGGESTIECPDWCVTDHAYWEDTADDCFHKGEVLEVEPPRDRAEPARLVHPPLAANLMLHSTAKEPAAACVWLAVSESVADRVELNVAGVDKLLAEVDRFRAGLVEQRELLAAIDAERRRA</sequence>
<proteinExistence type="predicted"/>
<keyword evidence="2" id="KW-1185">Reference proteome</keyword>
<gene>
    <name evidence="1" type="ORF">GCM10011583_53160</name>
</gene>
<reference evidence="2" key="1">
    <citation type="journal article" date="2019" name="Int. J. Syst. Evol. Microbiol.">
        <title>The Global Catalogue of Microorganisms (GCM) 10K type strain sequencing project: providing services to taxonomists for standard genome sequencing and annotation.</title>
        <authorList>
            <consortium name="The Broad Institute Genomics Platform"/>
            <consortium name="The Broad Institute Genome Sequencing Center for Infectious Disease"/>
            <person name="Wu L."/>
            <person name="Ma J."/>
        </authorList>
    </citation>
    <scope>NUCLEOTIDE SEQUENCE [LARGE SCALE GENOMIC DNA]</scope>
    <source>
        <strain evidence="2">CGMCC 4.7275</strain>
    </source>
</reference>
<dbReference type="RefSeq" id="WP_189110084.1">
    <property type="nucleotide sequence ID" value="NZ_BMMV01000019.1"/>
</dbReference>
<comment type="caution">
    <text evidence="1">The sequence shown here is derived from an EMBL/GenBank/DDBJ whole genome shotgun (WGS) entry which is preliminary data.</text>
</comment>
<dbReference type="Proteomes" id="UP000660265">
    <property type="component" value="Unassembled WGS sequence"/>
</dbReference>
<dbReference type="Pfam" id="PF21848">
    <property type="entry name" value="DUF6907"/>
    <property type="match status" value="1"/>
</dbReference>
<evidence type="ECO:0000313" key="2">
    <source>
        <dbReference type="Proteomes" id="UP000660265"/>
    </source>
</evidence>
<dbReference type="InterPro" id="IPR054202">
    <property type="entry name" value="DUF6907"/>
</dbReference>
<evidence type="ECO:0000313" key="1">
    <source>
        <dbReference type="EMBL" id="GGK14569.1"/>
    </source>
</evidence>